<evidence type="ECO:0000256" key="1">
    <source>
        <dbReference type="SAM" id="Coils"/>
    </source>
</evidence>
<comment type="caution">
    <text evidence="3">The sequence shown here is derived from an EMBL/GenBank/DDBJ whole genome shotgun (WGS) entry which is preliminary data.</text>
</comment>
<proteinExistence type="predicted"/>
<evidence type="ECO:0000313" key="3">
    <source>
        <dbReference type="EMBL" id="KAK3786683.1"/>
    </source>
</evidence>
<keyword evidence="4" id="KW-1185">Reference proteome</keyword>
<protein>
    <submittedName>
        <fullName evidence="3">Uncharacterized protein</fullName>
    </submittedName>
</protein>
<evidence type="ECO:0000313" key="4">
    <source>
        <dbReference type="Proteomes" id="UP001283361"/>
    </source>
</evidence>
<sequence>MEACIEALFKIEGENGRRKTIEMIRVLKGAISVSKSRTGEVIYHYNRHEKKALRRQLAKYDNDTRRSRLDIEHQKRDILRKWSLVFGRQRNFCDSIRGFDEMLAEAILIRDKLKEEEKDCTDAEEEVAAAAEAERLRLEEEEKQKKAIPQIQDPRKRRIIAHHNQSGTQSGVPATTTGMLPKINMNNSLFNGRIETKEEEALRLAQEAEEERKRKQKELPRFDKELVKDYLDEQKSMHEDLLTRNALMKIKNFADNDHVFYKYRMKTRLPGSAQSLLHHIELERPLEPGEVRPPTRLTARPDTRQTVRSDTSFAPPYPRSDTSFAPPYPRSDTNFAPPYPRSDTNFAPPYPRSDTNFAPPYPRSDTNFAPPYPRSDTSFAPPYPRSDTSFAPPYPRSDTNFAPPYPRSDTSFAPPYPRSDTNFAPPYPRSDTNFAPQYPRSDTTFAPPYPRSDTSFAPPYPRSDTNFAPPYPRSDTSFAPPYPRSDTSFAPPYPRSDTNFAPPYPRSDTNFAPPYPRSDTNFAPPYPRSDTSFAPPYPRSDTSFAPPYPRSDTSFGETRQSGRPDTRHTARSESRHTVRPDTRQTTCSEGPKVKIRPWTKQNGRLGFRQTPRRQGRASLGDVPIESESDLTAADSKGYATSRPAATDNHTWQIPKMERSKTVHFS</sequence>
<feature type="coiled-coil region" evidence="1">
    <location>
        <begin position="106"/>
        <end position="148"/>
    </location>
</feature>
<reference evidence="3" key="1">
    <citation type="journal article" date="2023" name="G3 (Bethesda)">
        <title>A reference genome for the long-term kleptoplast-retaining sea slug Elysia crispata morphotype clarki.</title>
        <authorList>
            <person name="Eastman K.E."/>
            <person name="Pendleton A.L."/>
            <person name="Shaikh M.A."/>
            <person name="Suttiyut T."/>
            <person name="Ogas R."/>
            <person name="Tomko P."/>
            <person name="Gavelis G."/>
            <person name="Widhalm J.R."/>
            <person name="Wisecaver J.H."/>
        </authorList>
    </citation>
    <scope>NUCLEOTIDE SEQUENCE</scope>
    <source>
        <strain evidence="3">ECLA1</strain>
    </source>
</reference>
<feature type="compositionally biased region" description="Basic and acidic residues" evidence="2">
    <location>
        <begin position="560"/>
        <end position="582"/>
    </location>
</feature>
<feature type="region of interest" description="Disordered" evidence="2">
    <location>
        <begin position="284"/>
        <end position="665"/>
    </location>
</feature>
<gene>
    <name evidence="3" type="ORF">RRG08_032842</name>
</gene>
<accession>A0AAE1AF23</accession>
<name>A0AAE1AF23_9GAST</name>
<feature type="compositionally biased region" description="Basic and acidic residues" evidence="2">
    <location>
        <begin position="655"/>
        <end position="665"/>
    </location>
</feature>
<organism evidence="3 4">
    <name type="scientific">Elysia crispata</name>
    <name type="common">lettuce slug</name>
    <dbReference type="NCBI Taxonomy" id="231223"/>
    <lineage>
        <taxon>Eukaryota</taxon>
        <taxon>Metazoa</taxon>
        <taxon>Spiralia</taxon>
        <taxon>Lophotrochozoa</taxon>
        <taxon>Mollusca</taxon>
        <taxon>Gastropoda</taxon>
        <taxon>Heterobranchia</taxon>
        <taxon>Euthyneura</taxon>
        <taxon>Panpulmonata</taxon>
        <taxon>Sacoglossa</taxon>
        <taxon>Placobranchoidea</taxon>
        <taxon>Plakobranchidae</taxon>
        <taxon>Elysia</taxon>
    </lineage>
</organism>
<dbReference type="EMBL" id="JAWDGP010001949">
    <property type="protein sequence ID" value="KAK3786683.1"/>
    <property type="molecule type" value="Genomic_DNA"/>
</dbReference>
<keyword evidence="1" id="KW-0175">Coiled coil</keyword>
<feature type="compositionally biased region" description="Polar residues" evidence="2">
    <location>
        <begin position="430"/>
        <end position="444"/>
    </location>
</feature>
<feature type="coiled-coil region" evidence="1">
    <location>
        <begin position="191"/>
        <end position="225"/>
    </location>
</feature>
<evidence type="ECO:0000256" key="2">
    <source>
        <dbReference type="SAM" id="MobiDB-lite"/>
    </source>
</evidence>
<dbReference type="Proteomes" id="UP001283361">
    <property type="component" value="Unassembled WGS sequence"/>
</dbReference>